<evidence type="ECO:0000256" key="2">
    <source>
        <dbReference type="ARBA" id="ARBA00009262"/>
    </source>
</evidence>
<dbReference type="VEuPathDB" id="FungiDB:PGTG_18136"/>
<dbReference type="InterPro" id="IPR041175">
    <property type="entry name" value="VLRF1/Vms1"/>
</dbReference>
<evidence type="ECO:0000256" key="4">
    <source>
        <dbReference type="ARBA" id="ARBA00022722"/>
    </source>
</evidence>
<dbReference type="PROSITE" id="PS52044">
    <property type="entry name" value="VLRF1"/>
    <property type="match status" value="1"/>
</dbReference>
<keyword evidence="9" id="KW-0175">Coiled coil</keyword>
<name>E3L671_PUCGT</name>
<evidence type="ECO:0000256" key="11">
    <source>
        <dbReference type="SAM" id="MobiDB-lite"/>
    </source>
</evidence>
<dbReference type="GO" id="GO:0005737">
    <property type="term" value="C:cytoplasm"/>
    <property type="evidence" value="ECO:0007669"/>
    <property type="project" value="UniProtKB-SubCell"/>
</dbReference>
<dbReference type="OrthoDB" id="429841at2759"/>
<dbReference type="GO" id="GO:0016787">
    <property type="term" value="F:hydrolase activity"/>
    <property type="evidence" value="ECO:0007669"/>
    <property type="project" value="UniProtKB-KW"/>
</dbReference>
<dbReference type="Proteomes" id="UP000008783">
    <property type="component" value="Unassembled WGS sequence"/>
</dbReference>
<evidence type="ECO:0000256" key="1">
    <source>
        <dbReference type="ARBA" id="ARBA00004496"/>
    </source>
</evidence>
<dbReference type="GO" id="GO:0036503">
    <property type="term" value="P:ERAD pathway"/>
    <property type="evidence" value="ECO:0000318"/>
    <property type="project" value="GO_Central"/>
</dbReference>
<keyword evidence="3 10" id="KW-0963">Cytoplasm</keyword>
<comment type="similarity">
    <text evidence="2 10">Belongs to the ANKZF1/VMS1 family.</text>
</comment>
<comment type="subcellular location">
    <subcellularLocation>
        <location evidence="1">Cytoplasm</location>
    </subcellularLocation>
</comment>
<dbReference type="RefSeq" id="XP_003336465.2">
    <property type="nucleotide sequence ID" value="XM_003336417.2"/>
</dbReference>
<evidence type="ECO:0000256" key="10">
    <source>
        <dbReference type="PROSITE-ProRule" id="PRU01389"/>
    </source>
</evidence>
<keyword evidence="5" id="KW-0677">Repeat</keyword>
<feature type="region of interest" description="Disordered" evidence="11">
    <location>
        <begin position="41"/>
        <end position="74"/>
    </location>
</feature>
<dbReference type="InterPro" id="IPR047139">
    <property type="entry name" value="ANKZ1/VMS1"/>
</dbReference>
<evidence type="ECO:0000256" key="3">
    <source>
        <dbReference type="ARBA" id="ARBA00022490"/>
    </source>
</evidence>
<dbReference type="GeneID" id="10532002"/>
<keyword evidence="4 10" id="KW-0540">Nuclease</keyword>
<dbReference type="PANTHER" id="PTHR16036">
    <property type="entry name" value="ANKYRIN REPEAT AND ZINC FINGER DOMAIN-CONTAINING PROTEIN 1"/>
    <property type="match status" value="1"/>
</dbReference>
<feature type="compositionally biased region" description="Low complexity" evidence="11">
    <location>
        <begin position="188"/>
        <end position="206"/>
    </location>
</feature>
<dbReference type="InterPro" id="IPR013087">
    <property type="entry name" value="Znf_C2H2_type"/>
</dbReference>
<dbReference type="Pfam" id="PF18826">
    <property type="entry name" value="bVLRF1"/>
    <property type="match status" value="1"/>
</dbReference>
<keyword evidence="8" id="KW-0040">ANK repeat</keyword>
<feature type="compositionally biased region" description="Basic and acidic residues" evidence="11">
    <location>
        <begin position="800"/>
        <end position="820"/>
    </location>
</feature>
<feature type="region of interest" description="Disordered" evidence="11">
    <location>
        <begin position="188"/>
        <end position="225"/>
    </location>
</feature>
<accession>E3L671</accession>
<dbReference type="PROSITE" id="PS00028">
    <property type="entry name" value="ZINC_FINGER_C2H2_1"/>
    <property type="match status" value="1"/>
</dbReference>
<dbReference type="EMBL" id="DS178357">
    <property type="protein sequence ID" value="EFP92046.2"/>
    <property type="molecule type" value="Genomic_DNA"/>
</dbReference>
<evidence type="ECO:0000313" key="14">
    <source>
        <dbReference type="Proteomes" id="UP000008783"/>
    </source>
</evidence>
<dbReference type="PANTHER" id="PTHR16036:SF2">
    <property type="entry name" value="TRNA ENDONUCLEASE ANKZF1"/>
    <property type="match status" value="1"/>
</dbReference>
<feature type="compositionally biased region" description="Polar residues" evidence="11">
    <location>
        <begin position="47"/>
        <end position="57"/>
    </location>
</feature>
<protein>
    <recommendedName>
        <fullName evidence="12">VLRF1 domain-containing protein</fullName>
    </recommendedName>
</protein>
<dbReference type="AlphaFoldDB" id="E3L671"/>
<keyword evidence="6 10" id="KW-0255">Endonuclease</keyword>
<dbReference type="GO" id="GO:0004519">
    <property type="term" value="F:endonuclease activity"/>
    <property type="evidence" value="ECO:0007669"/>
    <property type="project" value="UniProtKB-KW"/>
</dbReference>
<keyword evidence="14" id="KW-1185">Reference proteome</keyword>
<evidence type="ECO:0000256" key="9">
    <source>
        <dbReference type="ARBA" id="ARBA00023054"/>
    </source>
</evidence>
<evidence type="ECO:0000256" key="8">
    <source>
        <dbReference type="ARBA" id="ARBA00023043"/>
    </source>
</evidence>
<organism evidence="13 14">
    <name type="scientific">Puccinia graminis f. sp. tritici (strain CRL 75-36-700-3 / race SCCL)</name>
    <name type="common">Black stem rust fungus</name>
    <dbReference type="NCBI Taxonomy" id="418459"/>
    <lineage>
        <taxon>Eukaryota</taxon>
        <taxon>Fungi</taxon>
        <taxon>Dikarya</taxon>
        <taxon>Basidiomycota</taxon>
        <taxon>Pucciniomycotina</taxon>
        <taxon>Pucciniomycetes</taxon>
        <taxon>Pucciniales</taxon>
        <taxon>Pucciniaceae</taxon>
        <taxon>Puccinia</taxon>
    </lineage>
</organism>
<proteinExistence type="inferred from homology"/>
<feature type="compositionally biased region" description="Basic and acidic residues" evidence="11">
    <location>
        <begin position="713"/>
        <end position="745"/>
    </location>
</feature>
<feature type="region of interest" description="Disordered" evidence="11">
    <location>
        <begin position="548"/>
        <end position="580"/>
    </location>
</feature>
<dbReference type="InParanoid" id="E3L671"/>
<feature type="compositionally biased region" description="Polar residues" evidence="11">
    <location>
        <begin position="762"/>
        <end position="776"/>
    </location>
</feature>
<dbReference type="KEGG" id="pgr:PGTG_18136"/>
<reference evidence="14" key="2">
    <citation type="journal article" date="2011" name="Proc. Natl. Acad. Sci. U.S.A.">
        <title>Obligate biotrophy features unraveled by the genomic analysis of rust fungi.</title>
        <authorList>
            <person name="Duplessis S."/>
            <person name="Cuomo C.A."/>
            <person name="Lin Y.-C."/>
            <person name="Aerts A."/>
            <person name="Tisserant E."/>
            <person name="Veneault-Fourrey C."/>
            <person name="Joly D.L."/>
            <person name="Hacquard S."/>
            <person name="Amselem J."/>
            <person name="Cantarel B.L."/>
            <person name="Chiu R."/>
            <person name="Coutinho P.M."/>
            <person name="Feau N."/>
            <person name="Field M."/>
            <person name="Frey P."/>
            <person name="Gelhaye E."/>
            <person name="Goldberg J."/>
            <person name="Grabherr M.G."/>
            <person name="Kodira C.D."/>
            <person name="Kohler A."/>
            <person name="Kuees U."/>
            <person name="Lindquist E.A."/>
            <person name="Lucas S.M."/>
            <person name="Mago R."/>
            <person name="Mauceli E."/>
            <person name="Morin E."/>
            <person name="Murat C."/>
            <person name="Pangilinan J.L."/>
            <person name="Park R."/>
            <person name="Pearson M."/>
            <person name="Quesneville H."/>
            <person name="Rouhier N."/>
            <person name="Sakthikumar S."/>
            <person name="Salamov A.A."/>
            <person name="Schmutz J."/>
            <person name="Selles B."/>
            <person name="Shapiro H."/>
            <person name="Tanguay P."/>
            <person name="Tuskan G.A."/>
            <person name="Henrissat B."/>
            <person name="Van de Peer Y."/>
            <person name="Rouze P."/>
            <person name="Ellis J.G."/>
            <person name="Dodds P.N."/>
            <person name="Schein J.E."/>
            <person name="Zhong S."/>
            <person name="Hamelin R.C."/>
            <person name="Grigoriev I.V."/>
            <person name="Szabo L.J."/>
            <person name="Martin F."/>
        </authorList>
    </citation>
    <scope>NUCLEOTIDE SEQUENCE [LARGE SCALE GENOMIC DNA]</scope>
    <source>
        <strain evidence="14">CRL 75-36-700-3 / race SCCL</strain>
    </source>
</reference>
<feature type="active site" evidence="10">
    <location>
        <position position="407"/>
    </location>
</feature>
<evidence type="ECO:0000313" key="13">
    <source>
        <dbReference type="EMBL" id="EFP92046.2"/>
    </source>
</evidence>
<evidence type="ECO:0000256" key="6">
    <source>
        <dbReference type="ARBA" id="ARBA00022759"/>
    </source>
</evidence>
<feature type="compositionally biased region" description="Basic residues" evidence="11">
    <location>
        <begin position="58"/>
        <end position="67"/>
    </location>
</feature>
<sequence>MGVQGQRHMRTRGLAQLAQLATSARRVRALGPEHCSGGLSYIRFPGGTNNKNHNQQQPHRKRRRSTRTRTTTTTTTRMNETVQQQQLHSFCLPEELISSLQTITAETNYYQPQEQSTSTIEEETHQENDNLLSFSCTVCNSNFDSNELQRQHFRSDWHRFNLKLSTRSTSHKPIDQAKFTNMLEDLQDSLSGSDSESDSSNDSGDSNPDDKNQNHQKLGFKSSKQFKESASTINLEDRFQELISISEEPSLDSKEPIRLLSPSSPLIWFTASNLESPSEDDPIVQLGFYRSIFPNSFSSQDRSLAQEQDQQQQQQADKYKAELKALQRPFLASDFTPPATLEIDSRASLPTWTILMIGGGHFAAMVISTIPKLRHIGKNKSPEIEPVILLHKTFHRYTTRRKQGGGQASHDAGGKGAAKSAGASLRRYNEQTLFQDIQALLKAWNEPISRSDLIFIRSSKSSLKTFFKNKDEPDGYKLTRGDPRVRSLPFVTKRPTFNELKRCFNELTRVKIIKTTRREMAEKEKTMREIYEREKTRRELQLAKKLEQEERQRAEEERKRQERIEQTREKTAEEKEQELEDSRWERAVEMVKKGKLEALQEFVEKHNQTEWFGRVPVRVSESTDVSGGYVSLLQLASMADQPTMVEWMLESAGSDPTIVGPRTGSNKAHLTAYELAPSRLTRNAFRRAMAKNPSQWDWISKAKVPSALTEELETNRSNKNKEWNKKLKERLKERDRVRAENEKAQKAKQLQQQEEEQERNSKAGSGVQNKLPSSVNRLGGGSTNRKTPAVVSNPLAGLSEEQRMRLERERRARAAEARLK</sequence>
<feature type="region of interest" description="Disordered" evidence="11">
    <location>
        <begin position="399"/>
        <end position="418"/>
    </location>
</feature>
<gene>
    <name evidence="13" type="ORF">PGTG_18136</name>
</gene>
<reference key="1">
    <citation type="submission" date="2007-01" db="EMBL/GenBank/DDBJ databases">
        <title>The Genome Sequence of Puccinia graminis f. sp. tritici Strain CRL 75-36-700-3.</title>
        <authorList>
            <consortium name="The Broad Institute Genome Sequencing Platform"/>
            <person name="Birren B."/>
            <person name="Lander E."/>
            <person name="Galagan J."/>
            <person name="Nusbaum C."/>
            <person name="Devon K."/>
            <person name="Cuomo C."/>
            <person name="Jaffe D."/>
            <person name="Butler J."/>
            <person name="Alvarez P."/>
            <person name="Gnerre S."/>
            <person name="Grabherr M."/>
            <person name="Mauceli E."/>
            <person name="Brockman W."/>
            <person name="Young S."/>
            <person name="LaButti K."/>
            <person name="Sykes S."/>
            <person name="DeCaprio D."/>
            <person name="Crawford M."/>
            <person name="Koehrsen M."/>
            <person name="Engels R."/>
            <person name="Montgomery P."/>
            <person name="Pearson M."/>
            <person name="Howarth C."/>
            <person name="Larson L."/>
            <person name="White J."/>
            <person name="Zeng Q."/>
            <person name="Kodira C."/>
            <person name="Yandava C."/>
            <person name="Alvarado L."/>
            <person name="O'Leary S."/>
            <person name="Szabo L."/>
            <person name="Dean R."/>
            <person name="Schein J."/>
        </authorList>
    </citation>
    <scope>NUCLEOTIDE SEQUENCE</scope>
    <source>
        <strain>CRL 75-36-700-3</strain>
    </source>
</reference>
<evidence type="ECO:0000256" key="5">
    <source>
        <dbReference type="ARBA" id="ARBA00022737"/>
    </source>
</evidence>
<evidence type="ECO:0000259" key="12">
    <source>
        <dbReference type="PROSITE" id="PS52044"/>
    </source>
</evidence>
<dbReference type="HOGENOM" id="CLU_014293_1_0_1"/>
<dbReference type="STRING" id="418459.E3L671"/>
<dbReference type="FunCoup" id="E3L671">
    <property type="interactions" value="32"/>
</dbReference>
<evidence type="ECO:0000256" key="7">
    <source>
        <dbReference type="ARBA" id="ARBA00022801"/>
    </source>
</evidence>
<comment type="domain">
    <text evidence="10">The VLRF1 domain mediates binding to the 60S ribosomal subunit.</text>
</comment>
<feature type="domain" description="VLRF1" evidence="12">
    <location>
        <begin position="348"/>
        <end position="510"/>
    </location>
</feature>
<feature type="region of interest" description="Disordered" evidence="11">
    <location>
        <begin position="708"/>
        <end position="820"/>
    </location>
</feature>
<keyword evidence="7 10" id="KW-0378">Hydrolase</keyword>